<dbReference type="PRINTS" id="PR00505">
    <property type="entry name" value="D12N6MTFRASE"/>
</dbReference>
<proteinExistence type="inferred from homology"/>
<keyword evidence="5" id="KW-0949">S-adenosyl-L-methionine</keyword>
<dbReference type="Gene3D" id="1.10.1020.10">
    <property type="entry name" value="Adenine-specific Methyltransferase, Domain 2"/>
    <property type="match status" value="1"/>
</dbReference>
<accession>Q6S4U7</accession>
<dbReference type="GO" id="GO:0006298">
    <property type="term" value="P:mismatch repair"/>
    <property type="evidence" value="ECO:0007669"/>
    <property type="project" value="TreeGrafter"/>
</dbReference>
<dbReference type="REBASE" id="4865">
    <property type="entry name" value="M.MspA1I"/>
</dbReference>
<evidence type="ECO:0000256" key="4">
    <source>
        <dbReference type="ARBA" id="ARBA00022679"/>
    </source>
</evidence>
<dbReference type="InterPro" id="IPR012327">
    <property type="entry name" value="MeTrfase_D12"/>
</dbReference>
<organism evidence="7">
    <name type="scientific">Moraxella sp. A1</name>
    <dbReference type="NCBI Taxonomy" id="257871"/>
    <lineage>
        <taxon>Bacteria</taxon>
        <taxon>Pseudomonadati</taxon>
        <taxon>Pseudomonadota</taxon>
        <taxon>Gammaproteobacteria</taxon>
        <taxon>Moraxellales</taxon>
        <taxon>Moraxellaceae</taxon>
        <taxon>Moraxella</taxon>
    </lineage>
</organism>
<dbReference type="EC" id="2.1.1.72" evidence="2"/>
<evidence type="ECO:0000313" key="7">
    <source>
        <dbReference type="EMBL" id="AAR30096.1"/>
    </source>
</evidence>
<dbReference type="GO" id="GO:0009307">
    <property type="term" value="P:DNA restriction-modification system"/>
    <property type="evidence" value="ECO:0007669"/>
    <property type="project" value="InterPro"/>
</dbReference>
<evidence type="ECO:0000256" key="3">
    <source>
        <dbReference type="ARBA" id="ARBA00022603"/>
    </source>
</evidence>
<dbReference type="NCBIfam" id="TIGR00571">
    <property type="entry name" value="dam"/>
    <property type="match status" value="1"/>
</dbReference>
<gene>
    <name evidence="7" type="primary">mspA1IM</name>
</gene>
<dbReference type="GO" id="GO:0009007">
    <property type="term" value="F:site-specific DNA-methyltransferase (adenine-specific) activity"/>
    <property type="evidence" value="ECO:0007669"/>
    <property type="project" value="UniProtKB-EC"/>
</dbReference>
<dbReference type="GO" id="GO:1904047">
    <property type="term" value="F:S-adenosyl-L-methionine binding"/>
    <property type="evidence" value="ECO:0007669"/>
    <property type="project" value="TreeGrafter"/>
</dbReference>
<keyword evidence="3 7" id="KW-0489">Methyltransferase</keyword>
<dbReference type="InterPro" id="IPR012263">
    <property type="entry name" value="M_m6A_EcoRV"/>
</dbReference>
<dbReference type="PANTHER" id="PTHR30481">
    <property type="entry name" value="DNA ADENINE METHYLASE"/>
    <property type="match status" value="1"/>
</dbReference>
<protein>
    <recommendedName>
        <fullName evidence="2">site-specific DNA-methyltransferase (adenine-specific)</fullName>
        <ecNumber evidence="2">2.1.1.72</ecNumber>
    </recommendedName>
</protein>
<sequence length="291" mass="34141">MSQAINSPFRYAGGKFYARKLILEHVPDHTCYIEPFVGGGSIFFAKDKVETNILNDADPDLINTYLIIRDRVDELVAALDGEQALKERHTWYKNEFKPTNELERAVRWYYLNRTSYSGIMNPKNCYWGYGDKYSMRPENWGRSLIKTSAKLQGVEFTNLDFEDVIDNAPDGAFLFVDPPYFNADQDKFYTFSFKKEDHYRLEQCLLRNKGRLSFLITYDNSPEIRELYSWANALLDKEWNYTISRTDDQTKNKSQAPEKASRYKGKEVFITNYQVKEPEISENLELTFDEV</sequence>
<dbReference type="PIRSF" id="PIRSF000398">
    <property type="entry name" value="M_m6A_EcoRV"/>
    <property type="match status" value="1"/>
</dbReference>
<comment type="catalytic activity">
    <reaction evidence="6">
        <text>a 2'-deoxyadenosine in DNA + S-adenosyl-L-methionine = an N(6)-methyl-2'-deoxyadenosine in DNA + S-adenosyl-L-homocysteine + H(+)</text>
        <dbReference type="Rhea" id="RHEA:15197"/>
        <dbReference type="Rhea" id="RHEA-COMP:12418"/>
        <dbReference type="Rhea" id="RHEA-COMP:12419"/>
        <dbReference type="ChEBI" id="CHEBI:15378"/>
        <dbReference type="ChEBI" id="CHEBI:57856"/>
        <dbReference type="ChEBI" id="CHEBI:59789"/>
        <dbReference type="ChEBI" id="CHEBI:90615"/>
        <dbReference type="ChEBI" id="CHEBI:90616"/>
        <dbReference type="EC" id="2.1.1.72"/>
    </reaction>
</comment>
<name>Q6S4U7_9GAMM</name>
<evidence type="ECO:0000256" key="5">
    <source>
        <dbReference type="ARBA" id="ARBA00022691"/>
    </source>
</evidence>
<dbReference type="Pfam" id="PF02086">
    <property type="entry name" value="MethyltransfD12"/>
    <property type="match status" value="1"/>
</dbReference>
<comment type="similarity">
    <text evidence="1">Belongs to the N(4)/N(6)-methyltransferase family.</text>
</comment>
<reference evidence="7" key="1">
    <citation type="submission" date="2003-11" db="EMBL/GenBank/DDBJ databases">
        <title>Method for cloning and expression of MspA1I restriction endonuclease and MspA1I methylase in E. coli.</title>
        <authorList>
            <person name="Xu S.-Y."/>
            <person name="Maunus R."/>
            <person name="Stropnicky K."/>
        </authorList>
    </citation>
    <scope>NUCLEOTIDE SEQUENCE</scope>
    <source>
        <strain evidence="7">A1</strain>
    </source>
</reference>
<dbReference type="Gene3D" id="3.40.50.150">
    <property type="entry name" value="Vaccinia Virus protein VP39"/>
    <property type="match status" value="1"/>
</dbReference>
<evidence type="ECO:0000256" key="6">
    <source>
        <dbReference type="ARBA" id="ARBA00047942"/>
    </source>
</evidence>
<dbReference type="InterPro" id="IPR029063">
    <property type="entry name" value="SAM-dependent_MTases_sf"/>
</dbReference>
<dbReference type="GO" id="GO:0043565">
    <property type="term" value="F:sequence-specific DNA binding"/>
    <property type="evidence" value="ECO:0007669"/>
    <property type="project" value="TreeGrafter"/>
</dbReference>
<keyword evidence="4 7" id="KW-0808">Transferase</keyword>
<dbReference type="InterPro" id="IPR023095">
    <property type="entry name" value="Ade_MeTrfase_dom_2"/>
</dbReference>
<dbReference type="EMBL" id="AY466402">
    <property type="protein sequence ID" value="AAR30096.1"/>
    <property type="molecule type" value="Genomic_DNA"/>
</dbReference>
<dbReference type="AlphaFoldDB" id="Q6S4U7"/>
<evidence type="ECO:0000256" key="1">
    <source>
        <dbReference type="ARBA" id="ARBA00006594"/>
    </source>
</evidence>
<evidence type="ECO:0000256" key="2">
    <source>
        <dbReference type="ARBA" id="ARBA00011900"/>
    </source>
</evidence>
<dbReference type="GO" id="GO:0032259">
    <property type="term" value="P:methylation"/>
    <property type="evidence" value="ECO:0007669"/>
    <property type="project" value="UniProtKB-KW"/>
</dbReference>
<dbReference type="SUPFAM" id="SSF53335">
    <property type="entry name" value="S-adenosyl-L-methionine-dependent methyltransferases"/>
    <property type="match status" value="1"/>
</dbReference>